<evidence type="ECO:0000313" key="6">
    <source>
        <dbReference type="Proteomes" id="UP001152797"/>
    </source>
</evidence>
<dbReference type="InterPro" id="IPR045063">
    <property type="entry name" value="Dynamin_N"/>
</dbReference>
<dbReference type="EMBL" id="CAMXCT010000516">
    <property type="protein sequence ID" value="CAI3979846.1"/>
    <property type="molecule type" value="Genomic_DNA"/>
</dbReference>
<dbReference type="EMBL" id="CAMXCT030000516">
    <property type="protein sequence ID" value="CAL4767158.1"/>
    <property type="molecule type" value="Genomic_DNA"/>
</dbReference>
<protein>
    <submittedName>
        <fullName evidence="5">Nuclear GTPase SLIP-GC (Speckled-like pattern i n the germinal center)</fullName>
    </submittedName>
</protein>
<keyword evidence="6" id="KW-1185">Reference proteome</keyword>
<name>A0A9P1BUS3_9DINO</name>
<evidence type="ECO:0000313" key="3">
    <source>
        <dbReference type="EMBL" id="CAI3979846.1"/>
    </source>
</evidence>
<dbReference type="Gene3D" id="3.40.50.300">
    <property type="entry name" value="P-loop containing nucleotide triphosphate hydrolases"/>
    <property type="match status" value="2"/>
</dbReference>
<evidence type="ECO:0000259" key="2">
    <source>
        <dbReference type="Pfam" id="PF00350"/>
    </source>
</evidence>
<dbReference type="InterPro" id="IPR027417">
    <property type="entry name" value="P-loop_NTPase"/>
</dbReference>
<organism evidence="3">
    <name type="scientific">Cladocopium goreaui</name>
    <dbReference type="NCBI Taxonomy" id="2562237"/>
    <lineage>
        <taxon>Eukaryota</taxon>
        <taxon>Sar</taxon>
        <taxon>Alveolata</taxon>
        <taxon>Dinophyceae</taxon>
        <taxon>Suessiales</taxon>
        <taxon>Symbiodiniaceae</taxon>
        <taxon>Cladocopium</taxon>
    </lineage>
</organism>
<accession>A0A9P1BUS3</accession>
<feature type="non-terminal residue" evidence="3">
    <location>
        <position position="1036"/>
    </location>
</feature>
<dbReference type="AlphaFoldDB" id="A0A9P1BUS3"/>
<feature type="domain" description="Dynamin N-terminal" evidence="2">
    <location>
        <begin position="292"/>
        <end position="589"/>
    </location>
</feature>
<feature type="region of interest" description="Disordered" evidence="1">
    <location>
        <begin position="1"/>
        <end position="30"/>
    </location>
</feature>
<dbReference type="Pfam" id="PF00350">
    <property type="entry name" value="Dynamin_N"/>
    <property type="match status" value="1"/>
</dbReference>
<sequence length="1036" mass="116847">PCAMEGKRKAEAGSSKDSKAARCVATPVRSTGSSKTSQVLKVTAPATEAFKAKLTLDAVEAETERRKIYGGQPLTETVKLLQSICKTTPWTLEALRRAMEHDLKQQPPQKRNLLQTISDPEEPFVHPPALRLGDYFFNQKFLILVKSDVTDMVKAEIQLMNLLEGKRPSSGVISLKELGNTRQFQVNLVLENCRVCADGKLRDDRCKITFAVEPEVVHELQLVRSRIHAIPASIHKDTERKLDTAWDTFGGLLRQVQGHQELQVERSQFKTWKKDLHGLETRCEALKTEYLIMFVGSSGAGKSRLINVLLGDAPVLPSAGEGSAVTAATVELRYCAQRSKGLFPYTYYVEFELYSKDEFVAQRDRMTQEFLEYWNFIAQGLKEIAQKKREEQQRQKLLRKAQRAEEDELEEFGEGEEEEDEGEEDIEMDFDSIPPSKPPNDEDAARARHAYDWFEAVFGTQAMIGWPSADAFKQAFNKTPQKLNVERQHKHSTENQGNLCSLLKMWLTHDTSLAKEGQYYPLVSKAKVSGPWSVLAPNLVFVDLPGTGDDNAVRNDIAQREFKRADFVCVCARVDRAVTDKASLQWLDKSLRDMPSDNVAYVVTKCDDVSADEIRRDHGMRRGSCSKAAEKRNELIKKQLSAKSVQVFTVSSRDYARCIGLEDGVPAAFLTEEATQIPAVRKHIVDSMKSRKIKAQQELLETFEWQLRTMQAQTQPLQVAQYNGPQIYTLFEELLRDFTPRLKGHAQKLHDELQSKSNDLKNAAKTGIQESQSRLGSKAHHYGVGYHGHWARHKALIVRDGQWAGMDIPQEVSEPVVSGIDQHWDVFNIMPKKAANFRTFSQKEARHFVEAFAGRLAPWPELCEHVRQLGPLAVQGIGHRLTAVVGNLDAFLLEKRAGYAEEVQAEVKRELSTHLYDAKHNYSGTGSVKRRKQSVTDSIPRVDLRHSAASPQQRVADAMEHFQLLLEEMMNKTGEVMRSSFAECWHAAEERSEEAMRQREALHAVLSQDAQVFHSGMKPAMQAVSTSDVFGNASTS</sequence>
<dbReference type="SUPFAM" id="SSF52540">
    <property type="entry name" value="P-loop containing nucleoside triphosphate hydrolases"/>
    <property type="match status" value="1"/>
</dbReference>
<dbReference type="PANTHER" id="PTHR36681:SF3">
    <property type="entry name" value="NUCLEAR GTPASE, GERMINAL CENTER-ASSOCIATED, TANDEM DUPLICATE 3"/>
    <property type="match status" value="1"/>
</dbReference>
<evidence type="ECO:0000256" key="1">
    <source>
        <dbReference type="SAM" id="MobiDB-lite"/>
    </source>
</evidence>
<dbReference type="OrthoDB" id="3598281at2759"/>
<dbReference type="PANTHER" id="PTHR36681">
    <property type="entry name" value="NUCLEAR GTPASE, GERMINAL CENTER-ASSOCIATED, TANDEM DUPLICATE 3"/>
    <property type="match status" value="1"/>
</dbReference>
<comment type="caution">
    <text evidence="3">The sequence shown here is derived from an EMBL/GenBank/DDBJ whole genome shotgun (WGS) entry which is preliminary data.</text>
</comment>
<feature type="compositionally biased region" description="Basic and acidic residues" evidence="1">
    <location>
        <begin position="1"/>
        <end position="20"/>
    </location>
</feature>
<dbReference type="Proteomes" id="UP001152797">
    <property type="component" value="Unassembled WGS sequence"/>
</dbReference>
<feature type="compositionally biased region" description="Acidic residues" evidence="1">
    <location>
        <begin position="405"/>
        <end position="430"/>
    </location>
</feature>
<dbReference type="EMBL" id="CAMXCT020000516">
    <property type="protein sequence ID" value="CAL1133221.1"/>
    <property type="molecule type" value="Genomic_DNA"/>
</dbReference>
<evidence type="ECO:0000313" key="5">
    <source>
        <dbReference type="EMBL" id="CAL4767158.1"/>
    </source>
</evidence>
<reference evidence="3" key="1">
    <citation type="submission" date="2022-10" db="EMBL/GenBank/DDBJ databases">
        <authorList>
            <person name="Chen Y."/>
            <person name="Dougan E. K."/>
            <person name="Chan C."/>
            <person name="Rhodes N."/>
            <person name="Thang M."/>
        </authorList>
    </citation>
    <scope>NUCLEOTIDE SEQUENCE</scope>
</reference>
<reference evidence="4" key="2">
    <citation type="submission" date="2024-04" db="EMBL/GenBank/DDBJ databases">
        <authorList>
            <person name="Chen Y."/>
            <person name="Shah S."/>
            <person name="Dougan E. K."/>
            <person name="Thang M."/>
            <person name="Chan C."/>
        </authorList>
    </citation>
    <scope>NUCLEOTIDE SEQUENCE [LARGE SCALE GENOMIC DNA]</scope>
</reference>
<evidence type="ECO:0000313" key="4">
    <source>
        <dbReference type="EMBL" id="CAL1133221.1"/>
    </source>
</evidence>
<feature type="region of interest" description="Disordered" evidence="1">
    <location>
        <begin position="398"/>
        <end position="444"/>
    </location>
</feature>
<proteinExistence type="predicted"/>
<gene>
    <name evidence="3" type="ORF">C1SCF055_LOCUS7772</name>
</gene>